<organism evidence="2 3">
    <name type="scientific">Arabis alpina</name>
    <name type="common">Alpine rock-cress</name>
    <dbReference type="NCBI Taxonomy" id="50452"/>
    <lineage>
        <taxon>Eukaryota</taxon>
        <taxon>Viridiplantae</taxon>
        <taxon>Streptophyta</taxon>
        <taxon>Embryophyta</taxon>
        <taxon>Tracheophyta</taxon>
        <taxon>Spermatophyta</taxon>
        <taxon>Magnoliopsida</taxon>
        <taxon>eudicotyledons</taxon>
        <taxon>Gunneridae</taxon>
        <taxon>Pentapetalae</taxon>
        <taxon>rosids</taxon>
        <taxon>malvids</taxon>
        <taxon>Brassicales</taxon>
        <taxon>Brassicaceae</taxon>
        <taxon>Arabideae</taxon>
        <taxon>Arabis</taxon>
    </lineage>
</organism>
<gene>
    <name evidence="2" type="ordered locus">AALP_Aa1g319700</name>
</gene>
<dbReference type="EMBL" id="CM002869">
    <property type="protein sequence ID" value="KFK44919.1"/>
    <property type="molecule type" value="Genomic_DNA"/>
</dbReference>
<evidence type="ECO:0000256" key="1">
    <source>
        <dbReference type="SAM" id="Phobius"/>
    </source>
</evidence>
<keyword evidence="1" id="KW-0812">Transmembrane</keyword>
<feature type="transmembrane region" description="Helical" evidence="1">
    <location>
        <begin position="6"/>
        <end position="26"/>
    </location>
</feature>
<keyword evidence="1" id="KW-1133">Transmembrane helix</keyword>
<evidence type="ECO:0000313" key="2">
    <source>
        <dbReference type="EMBL" id="KFK44919.1"/>
    </source>
</evidence>
<name>A0A087HS17_ARAAL</name>
<keyword evidence="3" id="KW-1185">Reference proteome</keyword>
<dbReference type="Gramene" id="KFK44919">
    <property type="protein sequence ID" value="KFK44919"/>
    <property type="gene ID" value="AALP_AA1G319700"/>
</dbReference>
<dbReference type="Proteomes" id="UP000029120">
    <property type="component" value="Chromosome 1"/>
</dbReference>
<keyword evidence="1" id="KW-0472">Membrane</keyword>
<reference evidence="3" key="1">
    <citation type="journal article" date="2015" name="Nat. Plants">
        <title>Genome expansion of Arabis alpina linked with retrotransposition and reduced symmetric DNA methylation.</title>
        <authorList>
            <person name="Willing E.M."/>
            <person name="Rawat V."/>
            <person name="Mandakova T."/>
            <person name="Maumus F."/>
            <person name="James G.V."/>
            <person name="Nordstroem K.J."/>
            <person name="Becker C."/>
            <person name="Warthmann N."/>
            <person name="Chica C."/>
            <person name="Szarzynska B."/>
            <person name="Zytnicki M."/>
            <person name="Albani M.C."/>
            <person name="Kiefer C."/>
            <person name="Bergonzi S."/>
            <person name="Castaings L."/>
            <person name="Mateos J.L."/>
            <person name="Berns M.C."/>
            <person name="Bujdoso N."/>
            <person name="Piofczyk T."/>
            <person name="de Lorenzo L."/>
            <person name="Barrero-Sicilia C."/>
            <person name="Mateos I."/>
            <person name="Piednoel M."/>
            <person name="Hagmann J."/>
            <person name="Chen-Min-Tao R."/>
            <person name="Iglesias-Fernandez R."/>
            <person name="Schuster S.C."/>
            <person name="Alonso-Blanco C."/>
            <person name="Roudier F."/>
            <person name="Carbonero P."/>
            <person name="Paz-Ares J."/>
            <person name="Davis S.J."/>
            <person name="Pecinka A."/>
            <person name="Quesneville H."/>
            <person name="Colot V."/>
            <person name="Lysak M.A."/>
            <person name="Weigel D."/>
            <person name="Coupland G."/>
            <person name="Schneeberger K."/>
        </authorList>
    </citation>
    <scope>NUCLEOTIDE SEQUENCE [LARGE SCALE GENOMIC DNA]</scope>
    <source>
        <strain evidence="3">cv. Pajares</strain>
    </source>
</reference>
<dbReference type="AlphaFoldDB" id="A0A087HS17"/>
<protein>
    <submittedName>
        <fullName evidence="2">Uncharacterized protein</fullName>
    </submittedName>
</protein>
<accession>A0A087HS17</accession>
<evidence type="ECO:0000313" key="3">
    <source>
        <dbReference type="Proteomes" id="UP000029120"/>
    </source>
</evidence>
<proteinExistence type="predicted"/>
<sequence>MFICVLSAYHPFAATIMPVVLSIYLCPPNSTRKQQKELSRNSIKYP</sequence>